<evidence type="ECO:0000313" key="1">
    <source>
        <dbReference type="EMBL" id="GAA4498676.1"/>
    </source>
</evidence>
<reference evidence="2" key="1">
    <citation type="journal article" date="2019" name="Int. J. Syst. Evol. Microbiol.">
        <title>The Global Catalogue of Microorganisms (GCM) 10K type strain sequencing project: providing services to taxonomists for standard genome sequencing and annotation.</title>
        <authorList>
            <consortium name="The Broad Institute Genomics Platform"/>
            <consortium name="The Broad Institute Genome Sequencing Center for Infectious Disease"/>
            <person name="Wu L."/>
            <person name="Ma J."/>
        </authorList>
    </citation>
    <scope>NUCLEOTIDE SEQUENCE [LARGE SCALE GENOMIC DNA]</scope>
    <source>
        <strain evidence="2">JCM 17841</strain>
    </source>
</reference>
<protein>
    <recommendedName>
        <fullName evidence="3">Bacterial surface antigen (D15) domain-containing protein</fullName>
    </recommendedName>
</protein>
<evidence type="ECO:0000313" key="2">
    <source>
        <dbReference type="Proteomes" id="UP001501243"/>
    </source>
</evidence>
<dbReference type="Gene3D" id="2.40.160.50">
    <property type="entry name" value="membrane protein fhac: a member of the omp85/tpsb transporter family"/>
    <property type="match status" value="1"/>
</dbReference>
<comment type="caution">
    <text evidence="1">The sequence shown here is derived from an EMBL/GenBank/DDBJ whole genome shotgun (WGS) entry which is preliminary data.</text>
</comment>
<name>A0ABP8Q7H4_9BACT</name>
<dbReference type="Proteomes" id="UP001501243">
    <property type="component" value="Unassembled WGS sequence"/>
</dbReference>
<dbReference type="EMBL" id="BAABGQ010000005">
    <property type="protein sequence ID" value="GAA4498676.1"/>
    <property type="molecule type" value="Genomic_DNA"/>
</dbReference>
<gene>
    <name evidence="1" type="ORF">GCM10023172_16090</name>
</gene>
<accession>A0ABP8Q7H4</accession>
<keyword evidence="2" id="KW-1185">Reference proteome</keyword>
<evidence type="ECO:0008006" key="3">
    <source>
        <dbReference type="Google" id="ProtNLM"/>
    </source>
</evidence>
<sequence>MLALLALTTLTAQAQAPAPASPDSLPHPTQDLGDLVRHVLPHRRAHAAARDSARAARPPKMHSLVVLPAVAYTLEARLLATLTASYTFQRPGANLSALSTTLTYTQNQQIILALNGPLWTSHNHSLWLADYRLLHYPQQTYGLGSNASIYDAIGMDYNLLRVHQSYYHRIGPKGNLYVGGGYFLDTRWNIESVNGEGRQLYVISGYRPGVAGRSTSSGLVLSVLRDTRDNQLRPAAGESYLFLALRANMQALGSDADYRFVQFDTRRYFPAGPHGNVLAFWLYGDFALGQAAPYLDLPATGWDTYSVTGRGYIQGRFRGTSLVYGEAEYRFNLTRSRVLGGVVFANGQSARNPDTGYGRLAPAGGAGIRLCLSKKSSSYLAVDYAFGIQGSQGVFFNLGDVF</sequence>
<organism evidence="1 2">
    <name type="scientific">Hymenobacter ginsengisoli</name>
    <dbReference type="NCBI Taxonomy" id="1051626"/>
    <lineage>
        <taxon>Bacteria</taxon>
        <taxon>Pseudomonadati</taxon>
        <taxon>Bacteroidota</taxon>
        <taxon>Cytophagia</taxon>
        <taxon>Cytophagales</taxon>
        <taxon>Hymenobacteraceae</taxon>
        <taxon>Hymenobacter</taxon>
    </lineage>
</organism>
<proteinExistence type="predicted"/>